<dbReference type="PANTHER" id="PTHR39161:SF1">
    <property type="entry name" value="ADAPTER PROTEIN MECA 1"/>
    <property type="match status" value="1"/>
</dbReference>
<dbReference type="RefSeq" id="WP_061827277.1">
    <property type="nucleotide sequence ID" value="NZ_CP022709.1"/>
</dbReference>
<dbReference type="HAMAP" id="MF_01124">
    <property type="entry name" value="MecA"/>
    <property type="match status" value="1"/>
</dbReference>
<comment type="function">
    <text evidence="2">Enables the recognition and targeting of unfolded and aggregated proteins to the ClpC protease or to other proteins involved in proteolysis.</text>
</comment>
<reference evidence="3 4" key="1">
    <citation type="submission" date="2018-02" db="EMBL/GenBank/DDBJ databases">
        <authorList>
            <person name="Rodrigo-Torres L."/>
            <person name="Arahal R. D."/>
            <person name="Lucena T."/>
        </authorList>
    </citation>
    <scope>NUCLEOTIDE SEQUENCE [LARGE SCALE GENOMIC DNA]</scope>
    <source>
        <strain evidence="3 4">CECT 9267</strain>
    </source>
</reference>
<evidence type="ECO:0000313" key="4">
    <source>
        <dbReference type="Proteomes" id="UP000239650"/>
    </source>
</evidence>
<dbReference type="InterPro" id="IPR008681">
    <property type="entry name" value="Neg-reg_MecA"/>
</dbReference>
<comment type="caution">
    <text evidence="3">The sequence shown here is derived from an EMBL/GenBank/DDBJ whole genome shotgun (WGS) entry which is preliminary data.</text>
</comment>
<evidence type="ECO:0000256" key="2">
    <source>
        <dbReference type="HAMAP-Rule" id="MF_01124"/>
    </source>
</evidence>
<dbReference type="InterPro" id="IPR038471">
    <property type="entry name" value="MecA_C_sf"/>
</dbReference>
<name>A0AAE8J4I2_LATSK</name>
<dbReference type="PIRSF" id="PIRSF029008">
    <property type="entry name" value="MecA"/>
    <property type="match status" value="1"/>
</dbReference>
<dbReference type="GeneID" id="57132359"/>
<comment type="subunit">
    <text evidence="2">Homodimer.</text>
</comment>
<sequence>MRMEKIDENTIRILLENDDLEERGITGLDLLSNHKKIERFFYSILEEVDQDHVFANNDAVTFQVLPNEQGLELLISKNLSNLDLNKAQSEMVQGKDGITEYIKDQLLKRDTASSEDDEEEDEIESYLNQADNPTKQVVLGFDTFEDWIALAQQLHIESGVSNLFVYKHQYYAQLVFFLENTTETFVQDDLAVANEFGHKTNYTADFLSEYGQRVMENSALELTRYYFKD</sequence>
<accession>A0AAE8J4I2</accession>
<dbReference type="Pfam" id="PF05389">
    <property type="entry name" value="MecA"/>
    <property type="match status" value="1"/>
</dbReference>
<proteinExistence type="inferred from homology"/>
<dbReference type="GO" id="GO:0030674">
    <property type="term" value="F:protein-macromolecule adaptor activity"/>
    <property type="evidence" value="ECO:0007669"/>
    <property type="project" value="UniProtKB-UniRule"/>
</dbReference>
<dbReference type="AlphaFoldDB" id="A0AAE8J4I2"/>
<evidence type="ECO:0000256" key="1">
    <source>
        <dbReference type="ARBA" id="ARBA00005397"/>
    </source>
</evidence>
<dbReference type="EMBL" id="OKRC01000003">
    <property type="protein sequence ID" value="SPE20502.1"/>
    <property type="molecule type" value="Genomic_DNA"/>
</dbReference>
<comment type="domain">
    <text evidence="2">The N-terminal domain probably binds unfolded/aggregated proteins; the C-terminal domain interacts with ClpC.</text>
</comment>
<dbReference type="Proteomes" id="UP000239650">
    <property type="component" value="Unassembled WGS sequence"/>
</dbReference>
<dbReference type="PANTHER" id="PTHR39161">
    <property type="entry name" value="ADAPTER PROTEIN MECA"/>
    <property type="match status" value="1"/>
</dbReference>
<evidence type="ECO:0000313" key="3">
    <source>
        <dbReference type="EMBL" id="SPE20502.1"/>
    </source>
</evidence>
<organism evidence="3 4">
    <name type="scientific">Latilactobacillus sakei</name>
    <name type="common">Lactobacillus sakei</name>
    <dbReference type="NCBI Taxonomy" id="1599"/>
    <lineage>
        <taxon>Bacteria</taxon>
        <taxon>Bacillati</taxon>
        <taxon>Bacillota</taxon>
        <taxon>Bacilli</taxon>
        <taxon>Lactobacillales</taxon>
        <taxon>Lactobacillaceae</taxon>
        <taxon>Latilactobacillus</taxon>
    </lineage>
</organism>
<dbReference type="Gene3D" id="3.30.70.1950">
    <property type="match status" value="1"/>
</dbReference>
<comment type="similarity">
    <text evidence="1 2">Belongs to the MecA family.</text>
</comment>
<gene>
    <name evidence="2 3" type="primary">mecA</name>
    <name evidence="3" type="ORF">LAS9267_00888</name>
</gene>
<protein>
    <recommendedName>
        <fullName evidence="2">Adapter protein MecA</fullName>
    </recommendedName>
</protein>